<accession>A0A3P7M793</accession>
<protein>
    <submittedName>
        <fullName evidence="2">Uncharacterized protein</fullName>
    </submittedName>
</protein>
<dbReference type="OrthoDB" id="5832892at2759"/>
<organism evidence="2 3">
    <name type="scientific">Litomosoides sigmodontis</name>
    <name type="common">Filarial nematode worm</name>
    <dbReference type="NCBI Taxonomy" id="42156"/>
    <lineage>
        <taxon>Eukaryota</taxon>
        <taxon>Metazoa</taxon>
        <taxon>Ecdysozoa</taxon>
        <taxon>Nematoda</taxon>
        <taxon>Chromadorea</taxon>
        <taxon>Rhabditida</taxon>
        <taxon>Spirurina</taxon>
        <taxon>Spiruromorpha</taxon>
        <taxon>Filarioidea</taxon>
        <taxon>Onchocercidae</taxon>
        <taxon>Litomosoides</taxon>
    </lineage>
</organism>
<feature type="non-terminal residue" evidence="2">
    <location>
        <position position="1"/>
    </location>
</feature>
<sequence length="230" mass="26312">HGLISERCSHFSVACRVRVENDAVVWYTSKLYDRNQLACVMRNEYGTLKRSGCVRKASGAARCWCYSQSNCNNPQNMIKLYNAFKTGDGALLDEVIDDIETTDTDDYDEESGIDVNGARYITENPKNKSTIHIFDKDKWKFRAKGHTVASSSFPIDYDQNPHGHEPKRKQPMKTTRILPTDDPMKFPHLQNQNDRKIRRKEATGSGSLTVDRSEILRDIIALLLFSFIML</sequence>
<gene>
    <name evidence="2" type="ORF">NLS_LOCUS9729</name>
</gene>
<reference evidence="2 3" key="1">
    <citation type="submission" date="2018-08" db="EMBL/GenBank/DDBJ databases">
        <authorList>
            <person name="Laetsch R D."/>
            <person name="Stevens L."/>
            <person name="Kumar S."/>
            <person name="Blaxter L. M."/>
        </authorList>
    </citation>
    <scope>NUCLEOTIDE SEQUENCE [LARGE SCALE GENOMIC DNA]</scope>
</reference>
<dbReference type="Proteomes" id="UP000277928">
    <property type="component" value="Unassembled WGS sequence"/>
</dbReference>
<feature type="region of interest" description="Disordered" evidence="1">
    <location>
        <begin position="152"/>
        <end position="204"/>
    </location>
</feature>
<dbReference type="AlphaFoldDB" id="A0A3P7M793"/>
<dbReference type="OMA" id="CVMRNEY"/>
<evidence type="ECO:0000313" key="3">
    <source>
        <dbReference type="Proteomes" id="UP000277928"/>
    </source>
</evidence>
<proteinExistence type="predicted"/>
<dbReference type="EMBL" id="UYRX01001872">
    <property type="protein sequence ID" value="VDM92301.1"/>
    <property type="molecule type" value="Genomic_DNA"/>
</dbReference>
<name>A0A3P7M793_LITSI</name>
<evidence type="ECO:0000313" key="2">
    <source>
        <dbReference type="EMBL" id="VDM92301.1"/>
    </source>
</evidence>
<evidence type="ECO:0000256" key="1">
    <source>
        <dbReference type="SAM" id="MobiDB-lite"/>
    </source>
</evidence>
<keyword evidence="3" id="KW-1185">Reference proteome</keyword>